<dbReference type="Pfam" id="PF06114">
    <property type="entry name" value="Peptidase_M78"/>
    <property type="match status" value="1"/>
</dbReference>
<proteinExistence type="predicted"/>
<protein>
    <recommendedName>
        <fullName evidence="1">IrrE N-terminal-like domain-containing protein</fullName>
    </recommendedName>
</protein>
<dbReference type="AlphaFoldDB" id="A0A1W1X083"/>
<dbReference type="InterPro" id="IPR010359">
    <property type="entry name" value="IrrE_HExxH"/>
</dbReference>
<dbReference type="Gene3D" id="1.10.10.2910">
    <property type="match status" value="1"/>
</dbReference>
<dbReference type="STRING" id="1121291.SAMN02745134_00292"/>
<dbReference type="EMBL" id="FWXH01000002">
    <property type="protein sequence ID" value="SMC17315.1"/>
    <property type="molecule type" value="Genomic_DNA"/>
</dbReference>
<dbReference type="RefSeq" id="WP_242950453.1">
    <property type="nucleotide sequence ID" value="NZ_FWXH01000002.1"/>
</dbReference>
<sequence length="148" mass="17435">MIDTNKYIHDTILRLVDTYGTNNPFELCDYLNIKVIKSNLGNEIKGFFQRTYNNYELIHIHNGLNDSESKYICAHELGHAILHTDLSIGFFIENKLQIKDRYEAEADRFAAILLLPNEISFECKYMNLQQLSSYYQVPKKLIEYKFKN</sequence>
<organism evidence="2 3">
    <name type="scientific">Clostridium acidisoli DSM 12555</name>
    <dbReference type="NCBI Taxonomy" id="1121291"/>
    <lineage>
        <taxon>Bacteria</taxon>
        <taxon>Bacillati</taxon>
        <taxon>Bacillota</taxon>
        <taxon>Clostridia</taxon>
        <taxon>Eubacteriales</taxon>
        <taxon>Clostridiaceae</taxon>
        <taxon>Clostridium</taxon>
    </lineage>
</organism>
<keyword evidence="3" id="KW-1185">Reference proteome</keyword>
<evidence type="ECO:0000259" key="1">
    <source>
        <dbReference type="Pfam" id="PF06114"/>
    </source>
</evidence>
<gene>
    <name evidence="2" type="ORF">SAMN02745134_00292</name>
</gene>
<reference evidence="2 3" key="1">
    <citation type="submission" date="2017-04" db="EMBL/GenBank/DDBJ databases">
        <authorList>
            <person name="Afonso C.L."/>
            <person name="Miller P.J."/>
            <person name="Scott M.A."/>
            <person name="Spackman E."/>
            <person name="Goraichik I."/>
            <person name="Dimitrov K.M."/>
            <person name="Suarez D.L."/>
            <person name="Swayne D.E."/>
        </authorList>
    </citation>
    <scope>NUCLEOTIDE SEQUENCE [LARGE SCALE GENOMIC DNA]</scope>
    <source>
        <strain evidence="2 3">DSM 12555</strain>
    </source>
</reference>
<dbReference type="Proteomes" id="UP000192468">
    <property type="component" value="Unassembled WGS sequence"/>
</dbReference>
<feature type="domain" description="IrrE N-terminal-like" evidence="1">
    <location>
        <begin position="28"/>
        <end position="146"/>
    </location>
</feature>
<evidence type="ECO:0000313" key="2">
    <source>
        <dbReference type="EMBL" id="SMC17315.1"/>
    </source>
</evidence>
<name>A0A1W1X083_9CLOT</name>
<evidence type="ECO:0000313" key="3">
    <source>
        <dbReference type="Proteomes" id="UP000192468"/>
    </source>
</evidence>
<accession>A0A1W1X083</accession>